<dbReference type="GO" id="GO:0047631">
    <property type="term" value="F:ADP-ribose diphosphatase activity"/>
    <property type="evidence" value="ECO:0007669"/>
    <property type="project" value="InterPro"/>
</dbReference>
<feature type="non-terminal residue" evidence="2">
    <location>
        <position position="1"/>
    </location>
</feature>
<dbReference type="InterPro" id="IPR039989">
    <property type="entry name" value="NUDT9"/>
</dbReference>
<dbReference type="SUPFAM" id="SSF55811">
    <property type="entry name" value="Nudix"/>
    <property type="match status" value="1"/>
</dbReference>
<organism evidence="2">
    <name type="scientific">Macaca mulatta</name>
    <name type="common">Rhesus macaque</name>
    <dbReference type="NCBI Taxonomy" id="9544"/>
    <lineage>
        <taxon>Eukaryota</taxon>
        <taxon>Metazoa</taxon>
        <taxon>Chordata</taxon>
        <taxon>Craniata</taxon>
        <taxon>Vertebrata</taxon>
        <taxon>Euteleostomi</taxon>
        <taxon>Mammalia</taxon>
        <taxon>Eutheria</taxon>
        <taxon>Euarchontoglires</taxon>
        <taxon>Primates</taxon>
        <taxon>Haplorrhini</taxon>
        <taxon>Catarrhini</taxon>
        <taxon>Cercopithecidae</taxon>
        <taxon>Cercopithecinae</taxon>
        <taxon>Macaca</taxon>
    </lineage>
</organism>
<reference evidence="2" key="1">
    <citation type="journal article" date="2011" name="Nat. Biotechnol.">
        <title>Genome sequencing and comparison of two nonhuman primate animal models, the cynomolgus and Chinese rhesus macaques.</title>
        <authorList>
            <person name="Yan G."/>
            <person name="Zhang G."/>
            <person name="Fang X."/>
            <person name="Zhang Y."/>
            <person name="Li C."/>
            <person name="Ling F."/>
            <person name="Cooper D.N."/>
            <person name="Li Q."/>
            <person name="Li Y."/>
            <person name="van Gool A.J."/>
            <person name="Du H."/>
            <person name="Chen J."/>
            <person name="Chen R."/>
            <person name="Zhang P."/>
            <person name="Huang Z."/>
            <person name="Thompson J.R."/>
            <person name="Meng Y."/>
            <person name="Bai Y."/>
            <person name="Wang J."/>
            <person name="Zhuo M."/>
            <person name="Wang T."/>
            <person name="Huang Y."/>
            <person name="Wei L."/>
            <person name="Li J."/>
            <person name="Wang Z."/>
            <person name="Hu H."/>
            <person name="Yang P."/>
            <person name="Le L."/>
            <person name="Stenson P.D."/>
            <person name="Li B."/>
            <person name="Liu X."/>
            <person name="Ball E.V."/>
            <person name="An N."/>
            <person name="Huang Q."/>
            <person name="Zhang Y."/>
            <person name="Fan W."/>
            <person name="Zhang X."/>
            <person name="Li Y."/>
            <person name="Wang W."/>
            <person name="Katze M.G."/>
            <person name="Su B."/>
            <person name="Nielsen R."/>
            <person name="Yang H."/>
            <person name="Wang J."/>
            <person name="Wang X."/>
            <person name="Wang J."/>
        </authorList>
    </citation>
    <scope>NUCLEOTIDE SEQUENCE [LARGE SCALE GENOMIC DNA]</scope>
    <source>
        <strain evidence="2">CR-5</strain>
    </source>
</reference>
<evidence type="ECO:0000313" key="2">
    <source>
        <dbReference type="EMBL" id="EHH19221.1"/>
    </source>
</evidence>
<evidence type="ECO:0000256" key="1">
    <source>
        <dbReference type="SAM" id="MobiDB-lite"/>
    </source>
</evidence>
<gene>
    <name evidence="2" type="ORF">EGK_19894</name>
</gene>
<dbReference type="PANTHER" id="PTHR13030">
    <property type="entry name" value="NUDIX HYDROLASE"/>
    <property type="match status" value="1"/>
</dbReference>
<dbReference type="AlphaFoldDB" id="F7H459"/>
<dbReference type="Gene3D" id="3.90.79.10">
    <property type="entry name" value="Nucleoside Triphosphate Pyrophosphohydrolase"/>
    <property type="match status" value="1"/>
</dbReference>
<dbReference type="PANTHER" id="PTHR13030:SF8">
    <property type="entry name" value="ADP-RIBOSE PYROPHOSPHATASE, MITOCHONDRIAL"/>
    <property type="match status" value="1"/>
</dbReference>
<sequence>VVDPGEKMSATLEREFGKSREEMQELEKQLHKFFSQEHFVVYKGYVDDSRNTDNSWIETEAVNYHDETGEIMDHLPLEAGNDAKKVKWVDINDKFELYASHSQFIQLVSEKQGAQ</sequence>
<dbReference type="Proteomes" id="UP000013456">
    <property type="component" value="Chromosome 9"/>
</dbReference>
<feature type="region of interest" description="Disordered" evidence="1">
    <location>
        <begin position="1"/>
        <end position="20"/>
    </location>
</feature>
<protein>
    <recommendedName>
        <fullName evidence="3">Nudix hydrolase domain-containing protein</fullName>
    </recommendedName>
</protein>
<name>F7H459_MACMU</name>
<proteinExistence type="predicted"/>
<accession>F7H459</accession>
<dbReference type="HOGENOM" id="CLU_1906107_0_0_1"/>
<dbReference type="EMBL" id="CM001261">
    <property type="protein sequence ID" value="EHH19221.1"/>
    <property type="molecule type" value="Genomic_DNA"/>
</dbReference>
<evidence type="ECO:0008006" key="3">
    <source>
        <dbReference type="Google" id="ProtNLM"/>
    </source>
</evidence>
<dbReference type="InterPro" id="IPR015797">
    <property type="entry name" value="NUDIX_hydrolase-like_dom_sf"/>
</dbReference>
<feature type="non-terminal residue" evidence="2">
    <location>
        <position position="115"/>
    </location>
</feature>